<dbReference type="RefSeq" id="WP_114279373.1">
    <property type="nucleotide sequence ID" value="NZ_QPJY01000003.1"/>
</dbReference>
<dbReference type="GO" id="GO:0006351">
    <property type="term" value="P:DNA-templated transcription"/>
    <property type="evidence" value="ECO:0007669"/>
    <property type="project" value="TreeGrafter"/>
</dbReference>
<dbReference type="Pfam" id="PF00126">
    <property type="entry name" value="HTH_1"/>
    <property type="match status" value="1"/>
</dbReference>
<comment type="caution">
    <text evidence="6">The sequence shown here is derived from an EMBL/GenBank/DDBJ whole genome shotgun (WGS) entry which is preliminary data.</text>
</comment>
<dbReference type="SUPFAM" id="SSF53850">
    <property type="entry name" value="Periplasmic binding protein-like II"/>
    <property type="match status" value="1"/>
</dbReference>
<comment type="similarity">
    <text evidence="1">Belongs to the LysR transcriptional regulatory family.</text>
</comment>
<evidence type="ECO:0000256" key="3">
    <source>
        <dbReference type="ARBA" id="ARBA00023125"/>
    </source>
</evidence>
<organism evidence="6 7">
    <name type="scientific">Thioalbus denitrificans</name>
    <dbReference type="NCBI Taxonomy" id="547122"/>
    <lineage>
        <taxon>Bacteria</taxon>
        <taxon>Pseudomonadati</taxon>
        <taxon>Pseudomonadota</taxon>
        <taxon>Gammaproteobacteria</taxon>
        <taxon>Chromatiales</taxon>
        <taxon>Ectothiorhodospiraceae</taxon>
        <taxon>Thioalbus</taxon>
    </lineage>
</organism>
<dbReference type="FunFam" id="1.10.10.10:FF:000001">
    <property type="entry name" value="LysR family transcriptional regulator"/>
    <property type="match status" value="1"/>
</dbReference>
<dbReference type="GO" id="GO:0043565">
    <property type="term" value="F:sequence-specific DNA binding"/>
    <property type="evidence" value="ECO:0007669"/>
    <property type="project" value="TreeGrafter"/>
</dbReference>
<evidence type="ECO:0000259" key="5">
    <source>
        <dbReference type="PROSITE" id="PS50931"/>
    </source>
</evidence>
<dbReference type="EMBL" id="QPJY01000003">
    <property type="protein sequence ID" value="RCX31191.1"/>
    <property type="molecule type" value="Genomic_DNA"/>
</dbReference>
<protein>
    <submittedName>
        <fullName evidence="6">DNA-binding transcriptional LysR family regulator</fullName>
    </submittedName>
</protein>
<accession>A0A369CCC4</accession>
<evidence type="ECO:0000256" key="4">
    <source>
        <dbReference type="ARBA" id="ARBA00023163"/>
    </source>
</evidence>
<dbReference type="CDD" id="cd08422">
    <property type="entry name" value="PBP2_CrgA_like"/>
    <property type="match status" value="1"/>
</dbReference>
<dbReference type="FunFam" id="3.40.190.290:FF:000001">
    <property type="entry name" value="Transcriptional regulator, LysR family"/>
    <property type="match status" value="1"/>
</dbReference>
<name>A0A369CCC4_9GAMM</name>
<dbReference type="PANTHER" id="PTHR30537:SF35">
    <property type="entry name" value="TRANSCRIPTIONAL REGULATORY PROTEIN"/>
    <property type="match status" value="1"/>
</dbReference>
<evidence type="ECO:0000313" key="7">
    <source>
        <dbReference type="Proteomes" id="UP000252707"/>
    </source>
</evidence>
<gene>
    <name evidence="6" type="ORF">DFQ59_103155</name>
</gene>
<dbReference type="Gene3D" id="3.40.190.290">
    <property type="match status" value="1"/>
</dbReference>
<evidence type="ECO:0000313" key="6">
    <source>
        <dbReference type="EMBL" id="RCX31191.1"/>
    </source>
</evidence>
<dbReference type="InterPro" id="IPR036390">
    <property type="entry name" value="WH_DNA-bd_sf"/>
</dbReference>
<reference evidence="6 7" key="1">
    <citation type="submission" date="2018-07" db="EMBL/GenBank/DDBJ databases">
        <title>Genomic Encyclopedia of Type Strains, Phase IV (KMG-IV): sequencing the most valuable type-strain genomes for metagenomic binning, comparative biology and taxonomic classification.</title>
        <authorList>
            <person name="Goeker M."/>
        </authorList>
    </citation>
    <scope>NUCLEOTIDE SEQUENCE [LARGE SCALE GENOMIC DNA]</scope>
    <source>
        <strain evidence="6 7">DSM 26407</strain>
    </source>
</reference>
<feature type="domain" description="HTH lysR-type" evidence="5">
    <location>
        <begin position="1"/>
        <end position="59"/>
    </location>
</feature>
<dbReference type="GO" id="GO:0003700">
    <property type="term" value="F:DNA-binding transcription factor activity"/>
    <property type="evidence" value="ECO:0007669"/>
    <property type="project" value="InterPro"/>
</dbReference>
<dbReference type="SUPFAM" id="SSF46785">
    <property type="entry name" value="Winged helix' DNA-binding domain"/>
    <property type="match status" value="1"/>
</dbReference>
<keyword evidence="2" id="KW-0805">Transcription regulation</keyword>
<dbReference type="InterPro" id="IPR058163">
    <property type="entry name" value="LysR-type_TF_proteobact-type"/>
</dbReference>
<dbReference type="InterPro" id="IPR000847">
    <property type="entry name" value="LysR_HTH_N"/>
</dbReference>
<evidence type="ECO:0000256" key="2">
    <source>
        <dbReference type="ARBA" id="ARBA00023015"/>
    </source>
</evidence>
<dbReference type="Proteomes" id="UP000252707">
    <property type="component" value="Unassembled WGS sequence"/>
</dbReference>
<keyword evidence="3 6" id="KW-0238">DNA-binding</keyword>
<keyword evidence="4" id="KW-0804">Transcription</keyword>
<proteinExistence type="inferred from homology"/>
<dbReference type="AlphaFoldDB" id="A0A369CCC4"/>
<dbReference type="Pfam" id="PF03466">
    <property type="entry name" value="LysR_substrate"/>
    <property type="match status" value="1"/>
</dbReference>
<dbReference type="InterPro" id="IPR005119">
    <property type="entry name" value="LysR_subst-bd"/>
</dbReference>
<dbReference type="PANTHER" id="PTHR30537">
    <property type="entry name" value="HTH-TYPE TRANSCRIPTIONAL REGULATOR"/>
    <property type="match status" value="1"/>
</dbReference>
<dbReference type="PRINTS" id="PR00039">
    <property type="entry name" value="HTHLYSR"/>
</dbReference>
<dbReference type="Gene3D" id="1.10.10.10">
    <property type="entry name" value="Winged helix-like DNA-binding domain superfamily/Winged helix DNA-binding domain"/>
    <property type="match status" value="1"/>
</dbReference>
<dbReference type="InterPro" id="IPR036388">
    <property type="entry name" value="WH-like_DNA-bd_sf"/>
</dbReference>
<dbReference type="PROSITE" id="PS50931">
    <property type="entry name" value="HTH_LYSR"/>
    <property type="match status" value="1"/>
</dbReference>
<keyword evidence="7" id="KW-1185">Reference proteome</keyword>
<sequence length="303" mass="32979">MDKLNDVAVFVQVVGSGSFTAAAEALGLSKAVVSKYVSRLEDRLGARLLHRTTRRLSLTEVGVAFHDRARQALEAIDEAEQEVSRLQGEPRGTLRLNAPMSFGILHIAPALPGLLARHPGLEVELNLDDRQVDLVAGGYDLAVRIAELPDSTLVARRLAPCRHVVCAAPAYLARHGTPAVPEDLAGHNCLAYRYQDSPREWRFRTPDGRYLAVPVRGDLNANSGLALREAALAGLGVILTPTFTVGDALREGRLRALLPGHATLETAVYAVYPERRHLSPKVHAFVAYFAERFGAVPPWDRPA</sequence>
<evidence type="ECO:0000256" key="1">
    <source>
        <dbReference type="ARBA" id="ARBA00009437"/>
    </source>
</evidence>
<dbReference type="OrthoDB" id="8885940at2"/>